<feature type="domain" description="Glycosyl transferase family 1" evidence="2">
    <location>
        <begin position="225"/>
        <end position="397"/>
    </location>
</feature>
<dbReference type="KEGG" id="tpro:Ga0080559_TMP1533"/>
<gene>
    <name evidence="4" type="ORF">Ga0080559_TMP1533</name>
</gene>
<protein>
    <submittedName>
        <fullName evidence="4">Glycosyltransferase</fullName>
    </submittedName>
</protein>
<organism evidence="4 5">
    <name type="scientific">Salipiger profundus</name>
    <dbReference type="NCBI Taxonomy" id="1229727"/>
    <lineage>
        <taxon>Bacteria</taxon>
        <taxon>Pseudomonadati</taxon>
        <taxon>Pseudomonadota</taxon>
        <taxon>Alphaproteobacteria</taxon>
        <taxon>Rhodobacterales</taxon>
        <taxon>Roseobacteraceae</taxon>
        <taxon>Salipiger</taxon>
    </lineage>
</organism>
<evidence type="ECO:0000313" key="5">
    <source>
        <dbReference type="Proteomes" id="UP000186559"/>
    </source>
</evidence>
<dbReference type="EMBL" id="CP014796">
    <property type="protein sequence ID" value="APX22329.1"/>
    <property type="molecule type" value="Genomic_DNA"/>
</dbReference>
<dbReference type="InterPro" id="IPR001296">
    <property type="entry name" value="Glyco_trans_1"/>
</dbReference>
<dbReference type="CDD" id="cd03818">
    <property type="entry name" value="GT4_ExpC-like"/>
    <property type="match status" value="1"/>
</dbReference>
<feature type="domain" description="Glycosyl transferase family 4" evidence="3">
    <location>
        <begin position="35"/>
        <end position="205"/>
    </location>
</feature>
<dbReference type="GO" id="GO:0009103">
    <property type="term" value="P:lipopolysaccharide biosynthetic process"/>
    <property type="evidence" value="ECO:0007669"/>
    <property type="project" value="TreeGrafter"/>
</dbReference>
<evidence type="ECO:0000313" key="4">
    <source>
        <dbReference type="EMBL" id="APX22329.1"/>
    </source>
</evidence>
<dbReference type="Pfam" id="PF12000">
    <property type="entry name" value="Glyco_trans_4_3"/>
    <property type="match status" value="1"/>
</dbReference>
<keyword evidence="5" id="KW-1185">Reference proteome</keyword>
<name>A0A1U7D2F6_9RHOB</name>
<dbReference type="SUPFAM" id="SSF53756">
    <property type="entry name" value="UDP-Glycosyltransferase/glycogen phosphorylase"/>
    <property type="match status" value="1"/>
</dbReference>
<reference evidence="4 5" key="1">
    <citation type="submission" date="2016-03" db="EMBL/GenBank/DDBJ databases">
        <title>Deep-sea bacteria in the southern Pacific.</title>
        <authorList>
            <person name="Tang K."/>
        </authorList>
    </citation>
    <scope>NUCLEOTIDE SEQUENCE [LARGE SCALE GENOMIC DNA]</scope>
    <source>
        <strain evidence="4 5">JLT2016</strain>
    </source>
</reference>
<dbReference type="Proteomes" id="UP000186559">
    <property type="component" value="Chromosome"/>
</dbReference>
<dbReference type="Gene3D" id="3.40.50.2000">
    <property type="entry name" value="Glycogen Phosphorylase B"/>
    <property type="match status" value="2"/>
</dbReference>
<dbReference type="GO" id="GO:0016757">
    <property type="term" value="F:glycosyltransferase activity"/>
    <property type="evidence" value="ECO:0007669"/>
    <property type="project" value="InterPro"/>
</dbReference>
<evidence type="ECO:0000259" key="2">
    <source>
        <dbReference type="Pfam" id="PF00534"/>
    </source>
</evidence>
<dbReference type="InterPro" id="IPR022623">
    <property type="entry name" value="Glyco_trans_4"/>
</dbReference>
<dbReference type="STRING" id="1229727.Ga0080559_TMP1533"/>
<dbReference type="PANTHER" id="PTHR46401">
    <property type="entry name" value="GLYCOSYLTRANSFERASE WBBK-RELATED"/>
    <property type="match status" value="1"/>
</dbReference>
<evidence type="ECO:0000259" key="3">
    <source>
        <dbReference type="Pfam" id="PF12000"/>
    </source>
</evidence>
<dbReference type="Pfam" id="PF00534">
    <property type="entry name" value="Glycos_transf_1"/>
    <property type="match status" value="1"/>
</dbReference>
<accession>A0A1U7D2F6</accession>
<proteinExistence type="predicted"/>
<evidence type="ECO:0000256" key="1">
    <source>
        <dbReference type="ARBA" id="ARBA00022679"/>
    </source>
</evidence>
<dbReference type="AlphaFoldDB" id="A0A1U7D2F6"/>
<dbReference type="PANTHER" id="PTHR46401:SF2">
    <property type="entry name" value="GLYCOSYLTRANSFERASE WBBK-RELATED"/>
    <property type="match status" value="1"/>
</dbReference>
<keyword evidence="1 4" id="KW-0808">Transferase</keyword>
<sequence>MIPAFQHQAIVMKILCIHQNFPGQYKHLAPALAARGHQVVALTPKVKKTARWQDVTVVPYEIKGASTKGIHPWLADFETKILRATACYNGAMRLKKQGFEPDVILAHHGWGESMFLKDVWPNARMGLYCELYHVSSEPFIGFDPEFDRSPKQGGELRIRMKNLNNRLHEEIMDAGISPTRFQAGTFPDHWQERLTVAHDGIDTDLVKPDPDARLEVTDGRILTRDDEVITFINRNLEPYRGYHIFMRALPEILKRRPDAQVTLIGGDEVSYGAKAPDGKTWKQIFIDEVKDRISEDDWKRVHFLGRVPYDRFLSMMQVSRVHVYLTYPFVLSWSLLEAMSAECAILASDTAPVREALTEDETGWMVDFFDTDALTDRLCALLDDPETRARLGRNAREHVRAHYDLKTHCLPKHLEWVERLATLEPRPPRD</sequence>